<feature type="domain" description="Disease resistance protein winged helix" evidence="3">
    <location>
        <begin position="465"/>
        <end position="535"/>
    </location>
</feature>
<keyword evidence="1" id="KW-0677">Repeat</keyword>
<proteinExistence type="predicted"/>
<organism evidence="5">
    <name type="scientific">Aegilops tauschii</name>
    <name type="common">Tausch's goatgrass</name>
    <name type="synonym">Aegilops squarrosa</name>
    <dbReference type="NCBI Taxonomy" id="37682"/>
    <lineage>
        <taxon>Eukaryota</taxon>
        <taxon>Viridiplantae</taxon>
        <taxon>Streptophyta</taxon>
        <taxon>Embryophyta</taxon>
        <taxon>Tracheophyta</taxon>
        <taxon>Spermatophyta</taxon>
        <taxon>Magnoliopsida</taxon>
        <taxon>Liliopsida</taxon>
        <taxon>Poales</taxon>
        <taxon>Poaceae</taxon>
        <taxon>BOP clade</taxon>
        <taxon>Pooideae</taxon>
        <taxon>Triticodae</taxon>
        <taxon>Triticeae</taxon>
        <taxon>Triticinae</taxon>
        <taxon>Aegilops</taxon>
    </lineage>
</organism>
<evidence type="ECO:0000256" key="2">
    <source>
        <dbReference type="ARBA" id="ARBA00022821"/>
    </source>
</evidence>
<sequence>MANMHTTQPPSLVMNFEDNFNQQPPPAGVEWLGFSSYFTSLGSTLNRWMQRRSMADMCWTYGLMLGCQHTSMWRDLAQQTLGHTLLSQDDLKVLAKLPKLRCVRLQHIVCTEHMLNFKEGEFRCLKYLVVEGSDLTNITFEDGAASELEKMVLSITSICSISGVEYLSELKELELNSSFCGSLLSSFDNAKQIAKLTLRNTLLEQAALQLLTKKPNIRCLVLLDKSFGGTQNEITLEKDEFLWLNLLVDCSAITKIVFNSGSASRLEKIVWSSSTSLSGIDKLPRLKELEFKGDQVPPETKQKGDEEEDDEDAATFSFCWKKQCDISMHALIGFRNSKMNWIQGPLMQALAPQEESKVFSAIGRSEGVGGRRGAPTLPRIRERRRAAKHDTDDGFVLPLRWYWAIFFGFDRGRDGGGHGEELHKLHGTLEALPTTSFNSIAKVMVKFSYNDLPKEYKSCLLYLAIFSPGQKIRRSTLIARWVAEGLTSKEDWSSSIRQANRCFNALVGRCLVYPADIDAMGNVKSCVVSDPVHGFITTIARKQHIVETRLSHHLACHFSIFNDLKLRSSDRIDQFFHGLSKSSQVSLLKEKYIQDLLARAALTDERIVETPMELNVHLRATDGVPLPDPMRYRPLVGSLVYLAVTHPDISYPVHILSQFVSAPTSVHYSHLLRVLRYLRGTISHRLFFPSSSSLQLQAYADATWASDPSDRRSLSAYCVFLGGSLIAWKTKKQIAVSRSSAEAELRAMALLTAEVTWLRWLLQDFGVSVTTPTLLLSDSTGAISIARDPVKHELTKHIGVDAFYVRAAVQDQLLIPNKKNQRYLKEICSKMLLLKYLSLRRTGITQLPSEINNLRELEVLDIRETKVPPHATTRILLLKLKRLLAGHIDPSNFGSTPRIPHRIDKMGNMEVLSNVKAKQSHDLKDIGRLWQLRKLGVVIDDKDSHLKNLLQAISDLHECLHSLSITIVPVATPHEAKLPEVIVSYLKKQPKILESLSIKGTIQKGCLLPLFIKGYNNKLAKITLRHTPLSQDDLEVLAKLPKLRCVRLQHIVCIEHTLNFKEGEFRCLKYLLIEDSDLTNITFEDEAASELEKMVLSITSKCSISGVDYLLKLKELELNSSFCGSLLDDAKQIAKLTLRDTLLEQDALQTLTKKPNIRSLVLLDKSFDESQNEITLKKDEFLWLNLFVVDCSAITKIVFNSGSAPRLQKIVWSSFTSLSGIDKLPRLKELEFKGDQVPDERALQLKYVRLLALLTCNTHAAITAALHFLFGIEEENHQENVVPAALIPLWGKQIGRSWNLGGGAAGGTIVLLTIQPRVDLRIIHFLGCCAGTRRSGFSVLSCDGQEVWRGGGLGAKDVGQAALDGSLHVLAACFGHVGGGIHGCWWSSQSCHRRWRPNPDLDLEFPTALVVPRQGWVCGMFPWHGEWSAQAKALRLDASGGDALGCRISLGALLWSFPSPSALWVKTFICFDGAWHGYLFGVSTLMTHGMVTFLGCQSMSVGGYQS</sequence>
<dbReference type="SUPFAM" id="SSF52058">
    <property type="entry name" value="L domain-like"/>
    <property type="match status" value="2"/>
</dbReference>
<keyword evidence="2" id="KW-0611">Plant defense</keyword>
<dbReference type="ExpressionAtlas" id="R7W455">
    <property type="expression patterns" value="baseline"/>
</dbReference>
<dbReference type="FunFam" id="1.10.10.10:FF:000322">
    <property type="entry name" value="Probable disease resistance protein At1g63360"/>
    <property type="match status" value="1"/>
</dbReference>
<dbReference type="InterPro" id="IPR055414">
    <property type="entry name" value="LRR_R13L4/SHOC2-like"/>
</dbReference>
<evidence type="ECO:0000313" key="5">
    <source>
        <dbReference type="EnsemblPlants" id="EMT02707"/>
    </source>
</evidence>
<dbReference type="Pfam" id="PF23598">
    <property type="entry name" value="LRR_14"/>
    <property type="match status" value="1"/>
</dbReference>
<dbReference type="GO" id="GO:0002758">
    <property type="term" value="P:innate immune response-activating signaling pathway"/>
    <property type="evidence" value="ECO:0007669"/>
    <property type="project" value="UniProtKB-ARBA"/>
</dbReference>
<dbReference type="SUPFAM" id="SSF52047">
    <property type="entry name" value="RNI-like"/>
    <property type="match status" value="1"/>
</dbReference>
<name>R7W455_AEGTA</name>
<dbReference type="PANTHER" id="PTHR11439">
    <property type="entry name" value="GAG-POL-RELATED RETROTRANSPOSON"/>
    <property type="match status" value="1"/>
</dbReference>
<dbReference type="InterPro" id="IPR032675">
    <property type="entry name" value="LRR_dom_sf"/>
</dbReference>
<dbReference type="GO" id="GO:0009626">
    <property type="term" value="P:plant-type hypersensitive response"/>
    <property type="evidence" value="ECO:0007669"/>
    <property type="project" value="UniProtKB-ARBA"/>
</dbReference>
<reference evidence="5" key="1">
    <citation type="submission" date="2015-06" db="UniProtKB">
        <authorList>
            <consortium name="EnsemblPlants"/>
        </authorList>
    </citation>
    <scope>IDENTIFICATION</scope>
</reference>
<dbReference type="Pfam" id="PF23559">
    <property type="entry name" value="WHD_DRP"/>
    <property type="match status" value="1"/>
</dbReference>
<dbReference type="InterPro" id="IPR058922">
    <property type="entry name" value="WHD_DRP"/>
</dbReference>
<dbReference type="InterPro" id="IPR036388">
    <property type="entry name" value="WH-like_DNA-bd_sf"/>
</dbReference>
<dbReference type="EnsemblPlants" id="EMT02707">
    <property type="protein sequence ID" value="EMT02707"/>
    <property type="gene ID" value="F775_00518"/>
</dbReference>
<evidence type="ECO:0000259" key="4">
    <source>
        <dbReference type="Pfam" id="PF23598"/>
    </source>
</evidence>
<feature type="domain" description="Disease resistance R13L4/SHOC-2-like LRR" evidence="4">
    <location>
        <begin position="818"/>
        <end position="1118"/>
    </location>
</feature>
<dbReference type="Gene3D" id="1.10.10.10">
    <property type="entry name" value="Winged helix-like DNA-binding domain superfamily/Winged helix DNA-binding domain"/>
    <property type="match status" value="1"/>
</dbReference>
<evidence type="ECO:0000259" key="3">
    <source>
        <dbReference type="Pfam" id="PF23559"/>
    </source>
</evidence>
<evidence type="ECO:0000256" key="1">
    <source>
        <dbReference type="ARBA" id="ARBA00022737"/>
    </source>
</evidence>
<protein>
    <submittedName>
        <fullName evidence="5">Putative mitochondrial protein</fullName>
    </submittedName>
</protein>
<dbReference type="CDD" id="cd09272">
    <property type="entry name" value="RNase_HI_RT_Ty1"/>
    <property type="match status" value="1"/>
</dbReference>
<dbReference type="PANTHER" id="PTHR11439:SF461">
    <property type="entry name" value="OS10G0432200 PROTEIN"/>
    <property type="match status" value="1"/>
</dbReference>
<accession>R7W455</accession>
<dbReference type="GO" id="GO:0042742">
    <property type="term" value="P:defense response to bacterium"/>
    <property type="evidence" value="ECO:0007669"/>
    <property type="project" value="UniProtKB-ARBA"/>
</dbReference>
<dbReference type="Gene3D" id="3.80.10.10">
    <property type="entry name" value="Ribonuclease Inhibitor"/>
    <property type="match status" value="2"/>
</dbReference>